<dbReference type="Pfam" id="PF01793">
    <property type="entry name" value="Glyco_transf_15"/>
    <property type="match status" value="1"/>
</dbReference>
<dbReference type="GO" id="GO:0006487">
    <property type="term" value="P:protein N-linked glycosylation"/>
    <property type="evidence" value="ECO:0007669"/>
    <property type="project" value="EnsemblFungi"/>
</dbReference>
<dbReference type="OrthoDB" id="439943at2759"/>
<dbReference type="SUPFAM" id="SSF53448">
    <property type="entry name" value="Nucleotide-diphospho-sugar transferases"/>
    <property type="match status" value="1"/>
</dbReference>
<dbReference type="GO" id="GO:0000032">
    <property type="term" value="P:cell wall mannoprotein biosynthetic process"/>
    <property type="evidence" value="ECO:0007669"/>
    <property type="project" value="TreeGrafter"/>
</dbReference>
<dbReference type="GO" id="GO:0005794">
    <property type="term" value="C:Golgi apparatus"/>
    <property type="evidence" value="ECO:0007669"/>
    <property type="project" value="EnsemblFungi"/>
</dbReference>
<comment type="subcellular location">
    <subcellularLocation>
        <location evidence="1">Membrane</location>
        <topology evidence="1">Single-pass type II membrane protein</topology>
    </subcellularLocation>
</comment>
<protein>
    <submittedName>
        <fullName evidence="7">Glycosyl transferase</fullName>
    </submittedName>
</protein>
<dbReference type="InterPro" id="IPR029044">
    <property type="entry name" value="Nucleotide-diphossugar_trans"/>
</dbReference>
<keyword evidence="4 7" id="KW-0808">Transferase</keyword>
<dbReference type="STRING" id="857566.A0A1E3PLM6"/>
<keyword evidence="5" id="KW-0812">Transmembrane</keyword>
<proteinExistence type="inferred from homology"/>
<dbReference type="GO" id="GO:0016020">
    <property type="term" value="C:membrane"/>
    <property type="evidence" value="ECO:0007669"/>
    <property type="project" value="UniProtKB-SubCell"/>
</dbReference>
<gene>
    <name evidence="7" type="ORF">NADFUDRAFT_23051</name>
</gene>
<feature type="active site" description="Nucleophile" evidence="6">
    <location>
        <position position="221"/>
    </location>
</feature>
<dbReference type="PANTHER" id="PTHR31121">
    <property type="entry name" value="ALPHA-1,2 MANNOSYLTRANSFERASE KTR1"/>
    <property type="match status" value="1"/>
</dbReference>
<evidence type="ECO:0000256" key="3">
    <source>
        <dbReference type="ARBA" id="ARBA00022676"/>
    </source>
</evidence>
<dbReference type="PANTHER" id="PTHR31121:SF6">
    <property type="entry name" value="ALPHA-1,2 MANNOSYLTRANSFERASE KTR1"/>
    <property type="match status" value="1"/>
</dbReference>
<sequence length="335" mass="39788">MTPNVPAPGERVKATFVSLARNQDLWELVKSIRNVEDKFNKKYQYDWVFLNDVEFDDNFKEVTTALVSGTTKYGLIPKEHWSFPEWIDKEKAAFTRESMREKNIIYGDSISYRHMCRFESGFFYRHPLLAEYEYYWRVEPSIELYCDINYDIFKFMKDNKKQYGFTISLYEYLGTIESLWDTTKEFIAAHPKYLPEDNFMDFISDDKGENYNLCHFWSNFEIGKLDLWRGEAYSKYFDHLDKAGGFFYERWGDAPVHSIGASLFLPKDAIHYFADVGYFHNPFSNCPTDKTVREANKCTCDPRKNFAWHGYSCTPRYYKVKGEKRPPGWEDGTDF</sequence>
<dbReference type="GO" id="GO:0000026">
    <property type="term" value="F:alpha-1,2-mannosyltransferase activity"/>
    <property type="evidence" value="ECO:0007669"/>
    <property type="project" value="EnsemblFungi"/>
</dbReference>
<evidence type="ECO:0000256" key="1">
    <source>
        <dbReference type="ARBA" id="ARBA00004606"/>
    </source>
</evidence>
<organism evidence="7 8">
    <name type="scientific">Nadsonia fulvescens var. elongata DSM 6958</name>
    <dbReference type="NCBI Taxonomy" id="857566"/>
    <lineage>
        <taxon>Eukaryota</taxon>
        <taxon>Fungi</taxon>
        <taxon>Dikarya</taxon>
        <taxon>Ascomycota</taxon>
        <taxon>Saccharomycotina</taxon>
        <taxon>Dipodascomycetes</taxon>
        <taxon>Dipodascales</taxon>
        <taxon>Dipodascales incertae sedis</taxon>
        <taxon>Nadsonia</taxon>
    </lineage>
</organism>
<evidence type="ECO:0000313" key="7">
    <source>
        <dbReference type="EMBL" id="ODQ66339.1"/>
    </source>
</evidence>
<dbReference type="AlphaFoldDB" id="A0A1E3PLM6"/>
<dbReference type="Gene3D" id="3.90.550.10">
    <property type="entry name" value="Spore Coat Polysaccharide Biosynthesis Protein SpsA, Chain A"/>
    <property type="match status" value="1"/>
</dbReference>
<keyword evidence="5" id="KW-0735">Signal-anchor</keyword>
<dbReference type="PIRSF" id="PIRSF018153">
    <property type="entry name" value="Glyco_trans_15"/>
    <property type="match status" value="1"/>
</dbReference>
<evidence type="ECO:0000313" key="8">
    <source>
        <dbReference type="Proteomes" id="UP000095009"/>
    </source>
</evidence>
<accession>A0A1E3PLM6</accession>
<evidence type="ECO:0000256" key="4">
    <source>
        <dbReference type="ARBA" id="ARBA00022679"/>
    </source>
</evidence>
<evidence type="ECO:0000256" key="2">
    <source>
        <dbReference type="ARBA" id="ARBA00007677"/>
    </source>
</evidence>
<dbReference type="FunFam" id="3.90.550.10:FF:000051">
    <property type="entry name" value="Alpha-1,2-mannosyltransferase (Ktr4)"/>
    <property type="match status" value="1"/>
</dbReference>
<evidence type="ECO:0000256" key="5">
    <source>
        <dbReference type="ARBA" id="ARBA00022968"/>
    </source>
</evidence>
<dbReference type="InterPro" id="IPR002685">
    <property type="entry name" value="Glyco_trans_15"/>
</dbReference>
<dbReference type="Proteomes" id="UP000095009">
    <property type="component" value="Unassembled WGS sequence"/>
</dbReference>
<reference evidence="7 8" key="1">
    <citation type="journal article" date="2016" name="Proc. Natl. Acad. Sci. U.S.A.">
        <title>Comparative genomics of biotechnologically important yeasts.</title>
        <authorList>
            <person name="Riley R."/>
            <person name="Haridas S."/>
            <person name="Wolfe K.H."/>
            <person name="Lopes M.R."/>
            <person name="Hittinger C.T."/>
            <person name="Goeker M."/>
            <person name="Salamov A.A."/>
            <person name="Wisecaver J.H."/>
            <person name="Long T.M."/>
            <person name="Calvey C.H."/>
            <person name="Aerts A.L."/>
            <person name="Barry K.W."/>
            <person name="Choi C."/>
            <person name="Clum A."/>
            <person name="Coughlan A.Y."/>
            <person name="Deshpande S."/>
            <person name="Douglass A.P."/>
            <person name="Hanson S.J."/>
            <person name="Klenk H.-P."/>
            <person name="LaButti K.M."/>
            <person name="Lapidus A."/>
            <person name="Lindquist E.A."/>
            <person name="Lipzen A.M."/>
            <person name="Meier-Kolthoff J.P."/>
            <person name="Ohm R.A."/>
            <person name="Otillar R.P."/>
            <person name="Pangilinan J.L."/>
            <person name="Peng Y."/>
            <person name="Rokas A."/>
            <person name="Rosa C.A."/>
            <person name="Scheuner C."/>
            <person name="Sibirny A.A."/>
            <person name="Slot J.C."/>
            <person name="Stielow J.B."/>
            <person name="Sun H."/>
            <person name="Kurtzman C.P."/>
            <person name="Blackwell M."/>
            <person name="Grigoriev I.V."/>
            <person name="Jeffries T.W."/>
        </authorList>
    </citation>
    <scope>NUCLEOTIDE SEQUENCE [LARGE SCALE GENOMIC DNA]</scope>
    <source>
        <strain evidence="7 8">DSM 6958</strain>
    </source>
</reference>
<evidence type="ECO:0000256" key="6">
    <source>
        <dbReference type="PIRSR" id="PIRSR018153-1"/>
    </source>
</evidence>
<keyword evidence="8" id="KW-1185">Reference proteome</keyword>
<keyword evidence="3" id="KW-0328">Glycosyltransferase</keyword>
<comment type="similarity">
    <text evidence="2">Belongs to the glycosyltransferase 15 family.</text>
</comment>
<name>A0A1E3PLM6_9ASCO</name>
<dbReference type="EMBL" id="KV454408">
    <property type="protein sequence ID" value="ODQ66339.1"/>
    <property type="molecule type" value="Genomic_DNA"/>
</dbReference>
<dbReference type="GO" id="GO:0006493">
    <property type="term" value="P:protein O-linked glycosylation"/>
    <property type="evidence" value="ECO:0007669"/>
    <property type="project" value="EnsemblFungi"/>
</dbReference>